<accession>A0ACC1HN17</accession>
<sequence>MPPKDREPSPERKTPSPGRGWNNLEIEEHMPFEPKRAKRQMATGAHSSKIRAQAGLSTRTHRSRTGHSRAITERCGTTKEWADEHEREAKLLISEGCIRRDVDKVLDLLRPRNQAVATHAGRIAADIADQLDSLVLSSNEKGVEDILP</sequence>
<evidence type="ECO:0000313" key="2">
    <source>
        <dbReference type="Proteomes" id="UP001145114"/>
    </source>
</evidence>
<keyword evidence="2" id="KW-1185">Reference proteome</keyword>
<dbReference type="Proteomes" id="UP001145114">
    <property type="component" value="Unassembled WGS sequence"/>
</dbReference>
<evidence type="ECO:0000313" key="1">
    <source>
        <dbReference type="EMBL" id="KAJ1676553.1"/>
    </source>
</evidence>
<comment type="caution">
    <text evidence="1">The sequence shown here is derived from an EMBL/GenBank/DDBJ whole genome shotgun (WGS) entry which is preliminary data.</text>
</comment>
<gene>
    <name evidence="1" type="ORF">EV182_007966</name>
</gene>
<proteinExistence type="predicted"/>
<dbReference type="EMBL" id="JAMZIH010003905">
    <property type="protein sequence ID" value="KAJ1676553.1"/>
    <property type="molecule type" value="Genomic_DNA"/>
</dbReference>
<protein>
    <submittedName>
        <fullName evidence="1">Uncharacterized protein</fullName>
    </submittedName>
</protein>
<reference evidence="1" key="1">
    <citation type="submission" date="2022-06" db="EMBL/GenBank/DDBJ databases">
        <title>Phylogenomic reconstructions and comparative analyses of Kickxellomycotina fungi.</title>
        <authorList>
            <person name="Reynolds N.K."/>
            <person name="Stajich J.E."/>
            <person name="Barry K."/>
            <person name="Grigoriev I.V."/>
            <person name="Crous P."/>
            <person name="Smith M.E."/>
        </authorList>
    </citation>
    <scope>NUCLEOTIDE SEQUENCE</scope>
    <source>
        <strain evidence="1">RSA 2271</strain>
    </source>
</reference>
<organism evidence="1 2">
    <name type="scientific">Spiromyces aspiralis</name>
    <dbReference type="NCBI Taxonomy" id="68401"/>
    <lineage>
        <taxon>Eukaryota</taxon>
        <taxon>Fungi</taxon>
        <taxon>Fungi incertae sedis</taxon>
        <taxon>Zoopagomycota</taxon>
        <taxon>Kickxellomycotina</taxon>
        <taxon>Kickxellomycetes</taxon>
        <taxon>Kickxellales</taxon>
        <taxon>Kickxellaceae</taxon>
        <taxon>Spiromyces</taxon>
    </lineage>
</organism>
<name>A0ACC1HN17_9FUNG</name>
<feature type="non-terminal residue" evidence="1">
    <location>
        <position position="148"/>
    </location>
</feature>